<protein>
    <submittedName>
        <fullName evidence="2">Uncharacterized protein</fullName>
    </submittedName>
</protein>
<dbReference type="EMBL" id="LAZR01010819">
    <property type="protein sequence ID" value="KKM64876.1"/>
    <property type="molecule type" value="Genomic_DNA"/>
</dbReference>
<organism evidence="2">
    <name type="scientific">marine sediment metagenome</name>
    <dbReference type="NCBI Taxonomy" id="412755"/>
    <lineage>
        <taxon>unclassified sequences</taxon>
        <taxon>metagenomes</taxon>
        <taxon>ecological metagenomes</taxon>
    </lineage>
</organism>
<keyword evidence="1" id="KW-0812">Transmembrane</keyword>
<dbReference type="AlphaFoldDB" id="A0A0F9JR40"/>
<proteinExistence type="predicted"/>
<evidence type="ECO:0000313" key="2">
    <source>
        <dbReference type="EMBL" id="KKM64876.1"/>
    </source>
</evidence>
<keyword evidence="1" id="KW-1133">Transmembrane helix</keyword>
<gene>
    <name evidence="2" type="ORF">LCGC14_1496990</name>
</gene>
<keyword evidence="1" id="KW-0472">Membrane</keyword>
<evidence type="ECO:0000256" key="1">
    <source>
        <dbReference type="SAM" id="Phobius"/>
    </source>
</evidence>
<reference evidence="2" key="1">
    <citation type="journal article" date="2015" name="Nature">
        <title>Complex archaea that bridge the gap between prokaryotes and eukaryotes.</title>
        <authorList>
            <person name="Spang A."/>
            <person name="Saw J.H."/>
            <person name="Jorgensen S.L."/>
            <person name="Zaremba-Niedzwiedzka K."/>
            <person name="Martijn J."/>
            <person name="Lind A.E."/>
            <person name="van Eijk R."/>
            <person name="Schleper C."/>
            <person name="Guy L."/>
            <person name="Ettema T.J."/>
        </authorList>
    </citation>
    <scope>NUCLEOTIDE SEQUENCE</scope>
</reference>
<feature type="transmembrane region" description="Helical" evidence="1">
    <location>
        <begin position="21"/>
        <end position="37"/>
    </location>
</feature>
<comment type="caution">
    <text evidence="2">The sequence shown here is derived from an EMBL/GenBank/DDBJ whole genome shotgun (WGS) entry which is preliminary data.</text>
</comment>
<sequence>MKKLLALLIKAKVDFDRSKAYWGYVQFIMMIYVTLRVSEDTVWGAWIFNHSWVIILLIVVMLWIMRRIGKFITKYIYPKELTEINKANPYFMEMYNKIMKMKL</sequence>
<name>A0A0F9JR40_9ZZZZ</name>
<accession>A0A0F9JR40</accession>
<feature type="transmembrane region" description="Helical" evidence="1">
    <location>
        <begin position="43"/>
        <end position="64"/>
    </location>
</feature>